<dbReference type="Proteomes" id="UP000316093">
    <property type="component" value="Chromosome"/>
</dbReference>
<proteinExistence type="predicted"/>
<dbReference type="AlphaFoldDB" id="A0A4Y5Z2S8"/>
<gene>
    <name evidence="2" type="ORF">FIV34_05720</name>
</gene>
<dbReference type="Gene3D" id="2.60.120.260">
    <property type="entry name" value="Galactose-binding domain-like"/>
    <property type="match status" value="1"/>
</dbReference>
<dbReference type="KEGG" id="lpy:FIV34_05720"/>
<evidence type="ECO:0000313" key="2">
    <source>
        <dbReference type="EMBL" id="QDE38733.1"/>
    </source>
</evidence>
<evidence type="ECO:0008006" key="4">
    <source>
        <dbReference type="Google" id="ProtNLM"/>
    </source>
</evidence>
<dbReference type="RefSeq" id="WP_139980522.1">
    <property type="nucleotide sequence ID" value="NZ_CP041046.1"/>
</dbReference>
<keyword evidence="3" id="KW-1185">Reference proteome</keyword>
<organism evidence="2 3">
    <name type="scientific">Luteibacter pinisoli</name>
    <dbReference type="NCBI Taxonomy" id="2589080"/>
    <lineage>
        <taxon>Bacteria</taxon>
        <taxon>Pseudomonadati</taxon>
        <taxon>Pseudomonadota</taxon>
        <taxon>Gammaproteobacteria</taxon>
        <taxon>Lysobacterales</taxon>
        <taxon>Rhodanobacteraceae</taxon>
        <taxon>Luteibacter</taxon>
    </lineage>
</organism>
<accession>A0A4Y5Z2S8</accession>
<sequence>MNRTIAIAAAAAAAVLALPVSAVTAHGDEAPLCPVRGSQPVECRLAIENAGFDGEGSLVNWMPHPFRPKTVRIEDDGNAKLVLAPGGSVSQVVSLPASSEAVDGAPYFVPSMFVRATGGDAEVELSVQLVGRQGSYEAFSHVYAAGDAWSRPSGGFDASRGQATSMIIGITRKDSNAGATVYVDDVQVIRQR</sequence>
<protein>
    <recommendedName>
        <fullName evidence="4">CBM-cenC domain-containing protein</fullName>
    </recommendedName>
</protein>
<keyword evidence="1" id="KW-0732">Signal</keyword>
<feature type="signal peptide" evidence="1">
    <location>
        <begin position="1"/>
        <end position="22"/>
    </location>
</feature>
<feature type="chain" id="PRO_5021385298" description="CBM-cenC domain-containing protein" evidence="1">
    <location>
        <begin position="23"/>
        <end position="192"/>
    </location>
</feature>
<dbReference type="EMBL" id="CP041046">
    <property type="protein sequence ID" value="QDE38733.1"/>
    <property type="molecule type" value="Genomic_DNA"/>
</dbReference>
<evidence type="ECO:0000256" key="1">
    <source>
        <dbReference type="SAM" id="SignalP"/>
    </source>
</evidence>
<evidence type="ECO:0000313" key="3">
    <source>
        <dbReference type="Proteomes" id="UP000316093"/>
    </source>
</evidence>
<reference evidence="2 3" key="1">
    <citation type="submission" date="2019-06" db="EMBL/GenBank/DDBJ databases">
        <title>A complete genome sequence for Luteibacter pinisoli MAH-14.</title>
        <authorList>
            <person name="Baltrus D.A."/>
        </authorList>
    </citation>
    <scope>NUCLEOTIDE SEQUENCE [LARGE SCALE GENOMIC DNA]</scope>
    <source>
        <strain evidence="2 3">MAH-14</strain>
    </source>
</reference>
<name>A0A4Y5Z2S8_9GAMM</name>